<evidence type="ECO:0000256" key="2">
    <source>
        <dbReference type="PIRSR" id="PIRSR011396-2"/>
    </source>
</evidence>
<dbReference type="InterPro" id="IPR036188">
    <property type="entry name" value="FAD/NAD-bd_sf"/>
</dbReference>
<sequence>MTFNCDDIRKIVIAGGGTAGWMSAAALARLVCPLGIEVTLIESEQIGTVGVGEATLPHLRFFNQTLGIDEKELIKATQATIKLGIEFCNWGQIGDHYIHPFGDYGREIQNIDFHHFWTHLRRSGFDSRACNYSLPVIMAEQNKFGLPSQDPTQLMSSFSYAYQFNATDYALFLRRFAEKLGVKRVEGKIEKVNLAPETGDILSLQLETGHIEEGDFFIDCTGFRALLLKEALGVGYDDWTQYLPCDRAVAVPCEGDSAPEPYTRATAQKAGWTWRIPLQHRVGNGHVYCSEYMSDEQAAEILLNGLEGKPTNNPLFLKFDTGWRKKSWEKNCVAIGLSSGFLEPLESTSIYLIQAAITHFIELLPNRRNSPKDRTEFNRVMALEVERIRDFLILHYHATKRDDSPFWNYVRTMQVPDSLKEKMDLFKQTGTIQDYKTGLFLYASWLSVYLGQGIIPDSSHPIVKTFNAKQIMGFMETLQSNIQSTVAALPPHREFLNQYVRPS</sequence>
<dbReference type="GO" id="GO:0000166">
    <property type="term" value="F:nucleotide binding"/>
    <property type="evidence" value="ECO:0007669"/>
    <property type="project" value="UniProtKB-KW"/>
</dbReference>
<dbReference type="Gene3D" id="3.50.50.60">
    <property type="entry name" value="FAD/NAD(P)-binding domain"/>
    <property type="match status" value="1"/>
</dbReference>
<evidence type="ECO:0000256" key="1">
    <source>
        <dbReference type="PIRSR" id="PIRSR011396-1"/>
    </source>
</evidence>
<feature type="binding site" evidence="2">
    <location>
        <begin position="16"/>
        <end position="19"/>
    </location>
    <ligand>
        <name>FAD</name>
        <dbReference type="ChEBI" id="CHEBI:57692"/>
    </ligand>
</feature>
<dbReference type="PIRSF" id="PIRSF011396">
    <property type="entry name" value="Trp_halogenase"/>
    <property type="match status" value="1"/>
</dbReference>
<dbReference type="InParanoid" id="A0A420WJT6"/>
<gene>
    <name evidence="3" type="ORF">DES40_0476</name>
</gene>
<feature type="binding site" evidence="2">
    <location>
        <position position="337"/>
    </location>
    <ligand>
        <name>FAD</name>
        <dbReference type="ChEBI" id="CHEBI:57692"/>
    </ligand>
</feature>
<dbReference type="InterPro" id="IPR050816">
    <property type="entry name" value="Flavin-dep_Halogenase_NPB"/>
</dbReference>
<dbReference type="OrthoDB" id="462203at2"/>
<organism evidence="3 4">
    <name type="scientific">Litorimonas taeanensis</name>
    <dbReference type="NCBI Taxonomy" id="568099"/>
    <lineage>
        <taxon>Bacteria</taxon>
        <taxon>Pseudomonadati</taxon>
        <taxon>Pseudomonadota</taxon>
        <taxon>Alphaproteobacteria</taxon>
        <taxon>Maricaulales</taxon>
        <taxon>Robiginitomaculaceae</taxon>
    </lineage>
</organism>
<keyword evidence="2" id="KW-0547">Nucleotide-binding</keyword>
<dbReference type="Proteomes" id="UP000282211">
    <property type="component" value="Unassembled WGS sequence"/>
</dbReference>
<dbReference type="RefSeq" id="WP_121098966.1">
    <property type="nucleotide sequence ID" value="NZ_RBII01000001.1"/>
</dbReference>
<feature type="active site" evidence="1">
    <location>
        <position position="82"/>
    </location>
</feature>
<dbReference type="InterPro" id="IPR006905">
    <property type="entry name" value="Flavin_halogenase"/>
</dbReference>
<protein>
    <submittedName>
        <fullName evidence="3">Tryptophan halogenase</fullName>
    </submittedName>
</protein>
<proteinExistence type="predicted"/>
<dbReference type="SUPFAM" id="SSF51905">
    <property type="entry name" value="FAD/NAD(P)-binding domain"/>
    <property type="match status" value="1"/>
</dbReference>
<keyword evidence="2" id="KW-0285">Flavoprotein</keyword>
<keyword evidence="4" id="KW-1185">Reference proteome</keyword>
<feature type="binding site" evidence="2">
    <location>
        <position position="82"/>
    </location>
    <ligand>
        <name>7-chloro-L-tryptophan</name>
        <dbReference type="ChEBI" id="CHEBI:58713"/>
    </ligand>
</feature>
<feature type="binding site" evidence="2">
    <location>
        <position position="350"/>
    </location>
    <ligand>
        <name>FAD</name>
        <dbReference type="ChEBI" id="CHEBI:57692"/>
    </ligand>
</feature>
<evidence type="ECO:0000313" key="3">
    <source>
        <dbReference type="EMBL" id="RKQ71165.1"/>
    </source>
</evidence>
<dbReference type="GO" id="GO:0004497">
    <property type="term" value="F:monooxygenase activity"/>
    <property type="evidence" value="ECO:0007669"/>
    <property type="project" value="InterPro"/>
</dbReference>
<dbReference type="PANTHER" id="PTHR43747">
    <property type="entry name" value="FAD-BINDING PROTEIN"/>
    <property type="match status" value="1"/>
</dbReference>
<dbReference type="PANTHER" id="PTHR43747:SF4">
    <property type="entry name" value="FLAVIN-DEPENDENT TRYPTOPHAN HALOGENASE"/>
    <property type="match status" value="1"/>
</dbReference>
<comment type="caution">
    <text evidence="3">The sequence shown here is derived from an EMBL/GenBank/DDBJ whole genome shotgun (WGS) entry which is preliminary data.</text>
</comment>
<keyword evidence="2" id="KW-0274">FAD</keyword>
<evidence type="ECO:0000313" key="4">
    <source>
        <dbReference type="Proteomes" id="UP000282211"/>
    </source>
</evidence>
<reference evidence="3 4" key="1">
    <citation type="submission" date="2018-10" db="EMBL/GenBank/DDBJ databases">
        <title>Genomic Encyclopedia of Type Strains, Phase IV (KMG-IV): sequencing the most valuable type-strain genomes for metagenomic binning, comparative biology and taxonomic classification.</title>
        <authorList>
            <person name="Goeker M."/>
        </authorList>
    </citation>
    <scope>NUCLEOTIDE SEQUENCE [LARGE SCALE GENOMIC DNA]</scope>
    <source>
        <strain evidence="3 4">DSM 22008</strain>
    </source>
</reference>
<feature type="binding site" evidence="2">
    <location>
        <position position="346"/>
    </location>
    <ligand>
        <name>L-tryptophan</name>
        <dbReference type="ChEBI" id="CHEBI:57912"/>
    </ligand>
</feature>
<dbReference type="AlphaFoldDB" id="A0A420WJT6"/>
<dbReference type="EMBL" id="RBII01000001">
    <property type="protein sequence ID" value="RKQ71165.1"/>
    <property type="molecule type" value="Genomic_DNA"/>
</dbReference>
<dbReference type="InterPro" id="IPR033856">
    <property type="entry name" value="Trp_halogen"/>
</dbReference>
<accession>A0A420WJT6</accession>
<dbReference type="Pfam" id="PF04820">
    <property type="entry name" value="Trp_halogenase"/>
    <property type="match status" value="1"/>
</dbReference>
<name>A0A420WJT6_9PROT</name>